<dbReference type="AlphaFoldDB" id="A0AA37WIL3"/>
<accession>A0AA37WIL3</accession>
<reference evidence="4" key="1">
    <citation type="journal article" date="2014" name="Int. J. Syst. Evol. Microbiol.">
        <title>Complete genome sequence of Corynebacterium casei LMG S-19264T (=DSM 44701T), isolated from a smear-ripened cheese.</title>
        <authorList>
            <consortium name="US DOE Joint Genome Institute (JGI-PGF)"/>
            <person name="Walter F."/>
            <person name="Albersmeier A."/>
            <person name="Kalinowski J."/>
            <person name="Ruckert C."/>
        </authorList>
    </citation>
    <scope>NUCLEOTIDE SEQUENCE</scope>
    <source>
        <strain evidence="4">NBRC 108769</strain>
    </source>
</reference>
<evidence type="ECO:0000256" key="1">
    <source>
        <dbReference type="ARBA" id="ARBA00023002"/>
    </source>
</evidence>
<dbReference type="EMBL" id="BSOH01000037">
    <property type="protein sequence ID" value="GLR19890.1"/>
    <property type="molecule type" value="Genomic_DNA"/>
</dbReference>
<dbReference type="Gene3D" id="3.50.50.60">
    <property type="entry name" value="FAD/NAD(P)-binding domain"/>
    <property type="match status" value="1"/>
</dbReference>
<keyword evidence="1" id="KW-0560">Oxidoreductase</keyword>
<comment type="caution">
    <text evidence="4">The sequence shown here is derived from an EMBL/GenBank/DDBJ whole genome shotgun (WGS) entry which is preliminary data.</text>
</comment>
<proteinExistence type="predicted"/>
<dbReference type="SUPFAM" id="SSF51905">
    <property type="entry name" value="FAD/NAD(P)-binding domain"/>
    <property type="match status" value="1"/>
</dbReference>
<dbReference type="Pfam" id="PF01494">
    <property type="entry name" value="FAD_binding_3"/>
    <property type="match status" value="1"/>
</dbReference>
<sequence length="380" mass="42608">MKIGIIGGGITGLSTALALQKIGISSVVYEQAKALNEIGAGVWLQPNALKVLDWLGVKDDIVKQGIDLNRIEITNAQLKPYKHMESKVVQNEIGNKTVAIHRARLQNTLYQEVSKTTQVHLDKTYTSHTIKDNKINIQFLNGEDQVDILLGADGINSAVRQNLFPHAGLRNSGLVCWRGVSNYQLPSTYKNHGLEAWGKNIRFGFSSISRDEVYWFSVAKKDHVQKASTVDKREYLSQLFSNFDPIASELISNTNSNAIHQAMLCDLKRLPSWHNEKVCLIGDAAHATTPNMGQGACQGIEDAYYISNLLAQSNLSPSETFHQFQKERRKKVDYIVNTSWQFGKMAHSSIGQPLMKLMMKWTPESVLNSQMNKLYAIEKF</sequence>
<dbReference type="InterPro" id="IPR036188">
    <property type="entry name" value="FAD/NAD-bd_sf"/>
</dbReference>
<dbReference type="GO" id="GO:0071949">
    <property type="term" value="F:FAD binding"/>
    <property type="evidence" value="ECO:0007669"/>
    <property type="project" value="InterPro"/>
</dbReference>
<evidence type="ECO:0000256" key="2">
    <source>
        <dbReference type="ARBA" id="ARBA00023033"/>
    </source>
</evidence>
<dbReference type="GO" id="GO:0004497">
    <property type="term" value="F:monooxygenase activity"/>
    <property type="evidence" value="ECO:0007669"/>
    <property type="project" value="UniProtKB-KW"/>
</dbReference>
<protein>
    <recommendedName>
        <fullName evidence="3">FAD-binding domain-containing protein</fullName>
    </recommendedName>
</protein>
<feature type="domain" description="FAD-binding" evidence="3">
    <location>
        <begin position="3"/>
        <end position="333"/>
    </location>
</feature>
<evidence type="ECO:0000313" key="5">
    <source>
        <dbReference type="Proteomes" id="UP001156666"/>
    </source>
</evidence>
<reference evidence="4" key="2">
    <citation type="submission" date="2023-01" db="EMBL/GenBank/DDBJ databases">
        <title>Draft genome sequence of Portibacter lacus strain NBRC 108769.</title>
        <authorList>
            <person name="Sun Q."/>
            <person name="Mori K."/>
        </authorList>
    </citation>
    <scope>NUCLEOTIDE SEQUENCE</scope>
    <source>
        <strain evidence="4">NBRC 108769</strain>
    </source>
</reference>
<evidence type="ECO:0000259" key="3">
    <source>
        <dbReference type="Pfam" id="PF01494"/>
    </source>
</evidence>
<dbReference type="PANTHER" id="PTHR13789">
    <property type="entry name" value="MONOOXYGENASE"/>
    <property type="match status" value="1"/>
</dbReference>
<dbReference type="Proteomes" id="UP001156666">
    <property type="component" value="Unassembled WGS sequence"/>
</dbReference>
<dbReference type="PRINTS" id="PR00420">
    <property type="entry name" value="RNGMNOXGNASE"/>
</dbReference>
<dbReference type="InterPro" id="IPR002938">
    <property type="entry name" value="FAD-bd"/>
</dbReference>
<keyword evidence="5" id="KW-1185">Reference proteome</keyword>
<keyword evidence="2" id="KW-0503">Monooxygenase</keyword>
<dbReference type="RefSeq" id="WP_235293417.1">
    <property type="nucleotide sequence ID" value="NZ_BSOH01000037.1"/>
</dbReference>
<organism evidence="4 5">
    <name type="scientific">Portibacter lacus</name>
    <dbReference type="NCBI Taxonomy" id="1099794"/>
    <lineage>
        <taxon>Bacteria</taxon>
        <taxon>Pseudomonadati</taxon>
        <taxon>Bacteroidota</taxon>
        <taxon>Saprospiria</taxon>
        <taxon>Saprospirales</taxon>
        <taxon>Haliscomenobacteraceae</taxon>
        <taxon>Portibacter</taxon>
    </lineage>
</organism>
<dbReference type="InterPro" id="IPR050493">
    <property type="entry name" value="FAD-dep_Monooxygenase_BioMet"/>
</dbReference>
<name>A0AA37WIL3_9BACT</name>
<evidence type="ECO:0000313" key="4">
    <source>
        <dbReference type="EMBL" id="GLR19890.1"/>
    </source>
</evidence>
<gene>
    <name evidence="4" type="ORF">GCM10007940_45060</name>
</gene>
<dbReference type="PANTHER" id="PTHR13789:SF309">
    <property type="entry name" value="PUTATIVE (AFU_ORTHOLOGUE AFUA_6G14510)-RELATED"/>
    <property type="match status" value="1"/>
</dbReference>